<feature type="domain" description="ADF-H" evidence="3">
    <location>
        <begin position="72"/>
        <end position="231"/>
    </location>
</feature>
<keyword evidence="2" id="KW-0009">Actin-binding</keyword>
<evidence type="ECO:0000313" key="5">
    <source>
        <dbReference type="Proteomes" id="UP000030764"/>
    </source>
</evidence>
<organism evidence="4 5">
    <name type="scientific">Trichuris suis</name>
    <name type="common">pig whipworm</name>
    <dbReference type="NCBI Taxonomy" id="68888"/>
    <lineage>
        <taxon>Eukaryota</taxon>
        <taxon>Metazoa</taxon>
        <taxon>Ecdysozoa</taxon>
        <taxon>Nematoda</taxon>
        <taxon>Enoplea</taxon>
        <taxon>Dorylaimia</taxon>
        <taxon>Trichinellida</taxon>
        <taxon>Trichuridae</taxon>
        <taxon>Trichuris</taxon>
    </lineage>
</organism>
<dbReference type="PANTHER" id="PTHR11913">
    <property type="entry name" value="COFILIN-RELATED"/>
    <property type="match status" value="1"/>
</dbReference>
<dbReference type="Proteomes" id="UP000030764">
    <property type="component" value="Unassembled WGS sequence"/>
</dbReference>
<evidence type="ECO:0000256" key="1">
    <source>
        <dbReference type="ARBA" id="ARBA00006844"/>
    </source>
</evidence>
<dbReference type="AlphaFoldDB" id="A0A085LKC4"/>
<gene>
    <name evidence="4" type="ORF">M513_13705</name>
</gene>
<dbReference type="CDD" id="cd11286">
    <property type="entry name" value="ADF_cofilin_like"/>
    <property type="match status" value="1"/>
</dbReference>
<dbReference type="InterPro" id="IPR017904">
    <property type="entry name" value="ADF/Cofilin"/>
</dbReference>
<sequence length="239" mass="27273">MFLKRRILTVFDFMFPRGTEALVKQRRQVERTSRNCVDRRFQIGDKVRVGDYMHDRNTWCEGIIAGERGQVSSGVAVNPDCQTTFMRMVEGKKDLRYIIFAIVDDKEVIVERAVTNEDLQLKSDDGFADNSKHAYKMFVEELKTLTGDFKDCRYAVFDFKFTGSREGAGASKMSKIVFFQVCPDGANIKRKMVYASSASAIKTALGTGKILPLQISDESELSHSDLLHKLCDKYSDRRF</sequence>
<keyword evidence="5" id="KW-1185">Reference proteome</keyword>
<dbReference type="Gene3D" id="3.40.20.10">
    <property type="entry name" value="Severin"/>
    <property type="match status" value="1"/>
</dbReference>
<accession>A0A085LKC4</accession>
<name>A0A085LKC4_9BILA</name>
<comment type="similarity">
    <text evidence="1">Belongs to the actin-binding proteins ADF family.</text>
</comment>
<dbReference type="EMBL" id="KL363503">
    <property type="protein sequence ID" value="KFD45420.1"/>
    <property type="molecule type" value="Genomic_DNA"/>
</dbReference>
<dbReference type="GO" id="GO:0015629">
    <property type="term" value="C:actin cytoskeleton"/>
    <property type="evidence" value="ECO:0007669"/>
    <property type="project" value="InterPro"/>
</dbReference>
<dbReference type="PROSITE" id="PS51263">
    <property type="entry name" value="ADF_H"/>
    <property type="match status" value="1"/>
</dbReference>
<dbReference type="SMART" id="SM00102">
    <property type="entry name" value="ADF"/>
    <property type="match status" value="1"/>
</dbReference>
<dbReference type="GO" id="GO:0003779">
    <property type="term" value="F:actin binding"/>
    <property type="evidence" value="ECO:0007669"/>
    <property type="project" value="UniProtKB-KW"/>
</dbReference>
<evidence type="ECO:0000259" key="3">
    <source>
        <dbReference type="PROSITE" id="PS51263"/>
    </source>
</evidence>
<dbReference type="InterPro" id="IPR029006">
    <property type="entry name" value="ADF-H/Gelsolin-like_dom_sf"/>
</dbReference>
<dbReference type="GO" id="GO:0030042">
    <property type="term" value="P:actin filament depolymerization"/>
    <property type="evidence" value="ECO:0007669"/>
    <property type="project" value="InterPro"/>
</dbReference>
<evidence type="ECO:0000313" key="4">
    <source>
        <dbReference type="EMBL" id="KFD45420.1"/>
    </source>
</evidence>
<evidence type="ECO:0000256" key="2">
    <source>
        <dbReference type="ARBA" id="ARBA00023203"/>
    </source>
</evidence>
<dbReference type="SUPFAM" id="SSF55753">
    <property type="entry name" value="Actin depolymerizing proteins"/>
    <property type="match status" value="1"/>
</dbReference>
<protein>
    <recommendedName>
        <fullName evidence="3">ADF-H domain-containing protein</fullName>
    </recommendedName>
</protein>
<dbReference type="InterPro" id="IPR002108">
    <property type="entry name" value="ADF-H"/>
</dbReference>
<dbReference type="Pfam" id="PF00241">
    <property type="entry name" value="Cofilin_ADF"/>
    <property type="match status" value="1"/>
</dbReference>
<proteinExistence type="inferred from homology"/>
<reference evidence="4 5" key="1">
    <citation type="journal article" date="2014" name="Nat. Genet.">
        <title>Genome and transcriptome of the porcine whipworm Trichuris suis.</title>
        <authorList>
            <person name="Jex A.R."/>
            <person name="Nejsum P."/>
            <person name="Schwarz E.M."/>
            <person name="Hu L."/>
            <person name="Young N.D."/>
            <person name="Hall R.S."/>
            <person name="Korhonen P.K."/>
            <person name="Liao S."/>
            <person name="Thamsborg S."/>
            <person name="Xia J."/>
            <person name="Xu P."/>
            <person name="Wang S."/>
            <person name="Scheerlinck J.P."/>
            <person name="Hofmann A."/>
            <person name="Sternberg P.W."/>
            <person name="Wang J."/>
            <person name="Gasser R.B."/>
        </authorList>
    </citation>
    <scope>NUCLEOTIDE SEQUENCE [LARGE SCALE GENOMIC DNA]</scope>
    <source>
        <strain evidence="4">DCEP-RM93M</strain>
    </source>
</reference>